<evidence type="ECO:0000313" key="3">
    <source>
        <dbReference type="EMBL" id="KEP68412.1"/>
    </source>
</evidence>
<dbReference type="Gene3D" id="3.30.2400.10">
    <property type="entry name" value="Major capsid protein gp5"/>
    <property type="match status" value="1"/>
</dbReference>
<dbReference type="RefSeq" id="WP_038068627.1">
    <property type="nucleotide sequence ID" value="NZ_FOVB01000008.1"/>
</dbReference>
<proteinExistence type="predicted"/>
<dbReference type="OrthoDB" id="637859at2"/>
<dbReference type="eggNOG" id="COG4653">
    <property type="taxonomic scope" value="Bacteria"/>
</dbReference>
<dbReference type="InterPro" id="IPR024455">
    <property type="entry name" value="Phage_capsid"/>
</dbReference>
<dbReference type="Gene3D" id="3.30.2320.10">
    <property type="entry name" value="hypothetical protein PF0899 domain"/>
    <property type="match status" value="1"/>
</dbReference>
<dbReference type="Proteomes" id="UP000027725">
    <property type="component" value="Unassembled WGS sequence"/>
</dbReference>
<organism evidence="3 4">
    <name type="scientific">Thioclava dalianensis</name>
    <dbReference type="NCBI Taxonomy" id="1185766"/>
    <lineage>
        <taxon>Bacteria</taxon>
        <taxon>Pseudomonadati</taxon>
        <taxon>Pseudomonadota</taxon>
        <taxon>Alphaproteobacteria</taxon>
        <taxon>Rhodobacterales</taxon>
        <taxon>Paracoccaceae</taxon>
        <taxon>Thioclava</taxon>
    </lineage>
</organism>
<protein>
    <submittedName>
        <fullName evidence="3">Nucleoid-structuring protein H-NS</fullName>
    </submittedName>
</protein>
<dbReference type="EMBL" id="JHEH01000033">
    <property type="protein sequence ID" value="KEP68412.1"/>
    <property type="molecule type" value="Genomic_DNA"/>
</dbReference>
<dbReference type="STRING" id="1185766.SAMN05216224_10846"/>
<evidence type="ECO:0000256" key="1">
    <source>
        <dbReference type="ARBA" id="ARBA00004328"/>
    </source>
</evidence>
<comment type="caution">
    <text evidence="3">The sequence shown here is derived from an EMBL/GenBank/DDBJ whole genome shotgun (WGS) entry which is preliminary data.</text>
</comment>
<dbReference type="InterPro" id="IPR054612">
    <property type="entry name" value="Phage_capsid-like_C"/>
</dbReference>
<gene>
    <name evidence="3" type="ORF">DL1_11910</name>
</gene>
<comment type="subcellular location">
    <subcellularLocation>
        <location evidence="1">Virion</location>
    </subcellularLocation>
</comment>
<dbReference type="AlphaFoldDB" id="A0A074U171"/>
<sequence length="435" mass="46684">MKKAMMPAICLAAMQTHVPVAVIGGVRNDAVGTEEMLKKVSQQLDQINGETKKTAENALTEAKKAGEVSAETKQAADKLLTQQAELSNAVKKITDQLEGVNQKHLDIAQQIADGGLGGGKAGGVKSLGQAVIDSHEKIKAFNGGSLSLMVNNAITTAAGSGGGLIFHDEERDPVRMPRRRLLVRQLLTQGRTSSDLVTYRKQVVRTNAAAPVAEGGTYQASTYGWAKATAQVKKIGHVTSISEEAMADADQLQTEIDSELRYGLDLEEEKQILAGDGTGENLSGLLTEAPDFVAAAGLPNATRIDRLRLAILQVTLEDYIASAMLMNPLDWAAIELLKVSGTDNRYVWGNPATGNTPMLWGKDVVDTASMTAGEWLVGDLAMAATYYDRMETEVLFSTEHGTNFVEDMISMKARKRVAMANKRALAMVQGDFTFA</sequence>
<name>A0A074U171_9RHOB</name>
<dbReference type="NCBIfam" id="TIGR01554">
    <property type="entry name" value="major_cap_HK97"/>
    <property type="match status" value="1"/>
</dbReference>
<evidence type="ECO:0000259" key="2">
    <source>
        <dbReference type="Pfam" id="PF05065"/>
    </source>
</evidence>
<keyword evidence="4" id="KW-1185">Reference proteome</keyword>
<accession>A0A074U171</accession>
<evidence type="ECO:0000313" key="4">
    <source>
        <dbReference type="Proteomes" id="UP000027725"/>
    </source>
</evidence>
<feature type="domain" description="Phage capsid-like C-terminal" evidence="2">
    <location>
        <begin position="171"/>
        <end position="428"/>
    </location>
</feature>
<dbReference type="Pfam" id="PF05065">
    <property type="entry name" value="Phage_capsid"/>
    <property type="match status" value="1"/>
</dbReference>
<dbReference type="SUPFAM" id="SSF56563">
    <property type="entry name" value="Major capsid protein gp5"/>
    <property type="match status" value="1"/>
</dbReference>
<reference evidence="3 4" key="1">
    <citation type="submission" date="2014-03" db="EMBL/GenBank/DDBJ databases">
        <title>The draft genome sequence of Thioclava dalianensis DLFJ1-1.</title>
        <authorList>
            <person name="Lai Q."/>
            <person name="Shao Z."/>
        </authorList>
    </citation>
    <scope>NUCLEOTIDE SEQUENCE [LARGE SCALE GENOMIC DNA]</scope>
    <source>
        <strain evidence="3 4">DLFJ1-1</strain>
    </source>
</reference>